<sequence>MHWKGVTRGTVQIKVLLVSVNGKGDKTWRQHSAARDRTNVRLASTIVNPNEFEALVHFRNGAPPLADGLQLAPAQGRVEPPGFCHRKMDVADAKAKIHVVRMVDTCHLSAPMGRFILPCQYGLELELGLGPRCGHFVSTSLSSGAQSSDDD</sequence>
<dbReference type="Proteomes" id="UP000077202">
    <property type="component" value="Unassembled WGS sequence"/>
</dbReference>
<accession>A0A176WCX0</accession>
<organism evidence="1 2">
    <name type="scientific">Marchantia polymorpha subsp. ruderalis</name>
    <dbReference type="NCBI Taxonomy" id="1480154"/>
    <lineage>
        <taxon>Eukaryota</taxon>
        <taxon>Viridiplantae</taxon>
        <taxon>Streptophyta</taxon>
        <taxon>Embryophyta</taxon>
        <taxon>Marchantiophyta</taxon>
        <taxon>Marchantiopsida</taxon>
        <taxon>Marchantiidae</taxon>
        <taxon>Marchantiales</taxon>
        <taxon>Marchantiaceae</taxon>
        <taxon>Marchantia</taxon>
    </lineage>
</organism>
<proteinExistence type="predicted"/>
<dbReference type="AlphaFoldDB" id="A0A176WCX0"/>
<keyword evidence="2" id="KW-1185">Reference proteome</keyword>
<reference evidence="1" key="1">
    <citation type="submission" date="2016-03" db="EMBL/GenBank/DDBJ databases">
        <title>Mechanisms controlling the formation of the plant cell surface in tip-growing cells are functionally conserved among land plants.</title>
        <authorList>
            <person name="Honkanen S."/>
            <person name="Jones V.A."/>
            <person name="Morieri G."/>
            <person name="Champion C."/>
            <person name="Hetherington A.J."/>
            <person name="Kelly S."/>
            <person name="Saint-Marcoux D."/>
            <person name="Proust H."/>
            <person name="Prescott H."/>
            <person name="Dolan L."/>
        </authorList>
    </citation>
    <scope>NUCLEOTIDE SEQUENCE [LARGE SCALE GENOMIC DNA]</scope>
    <source>
        <tissue evidence="1">Whole gametophyte</tissue>
    </source>
</reference>
<evidence type="ECO:0000313" key="1">
    <source>
        <dbReference type="EMBL" id="OAE30222.1"/>
    </source>
</evidence>
<comment type="caution">
    <text evidence="1">The sequence shown here is derived from an EMBL/GenBank/DDBJ whole genome shotgun (WGS) entry which is preliminary data.</text>
</comment>
<evidence type="ECO:0000313" key="2">
    <source>
        <dbReference type="Proteomes" id="UP000077202"/>
    </source>
</evidence>
<dbReference type="EMBL" id="LVLJ01001351">
    <property type="protein sequence ID" value="OAE30222.1"/>
    <property type="molecule type" value="Genomic_DNA"/>
</dbReference>
<gene>
    <name evidence="1" type="ORF">AXG93_4295s1780</name>
</gene>
<name>A0A176WCX0_MARPO</name>
<protein>
    <submittedName>
        <fullName evidence="1">Uncharacterized protein</fullName>
    </submittedName>
</protein>